<evidence type="ECO:0000256" key="4">
    <source>
        <dbReference type="ARBA" id="ARBA00022737"/>
    </source>
</evidence>
<dbReference type="Pfam" id="PF12348">
    <property type="entry name" value="CLASP_N"/>
    <property type="match status" value="1"/>
</dbReference>
<dbReference type="PANTHER" id="PTHR12609">
    <property type="entry name" value="MICROTUBULE ASSOCIATED PROTEIN XMAP215"/>
    <property type="match status" value="1"/>
</dbReference>
<feature type="compositionally biased region" description="Polar residues" evidence="11">
    <location>
        <begin position="1929"/>
        <end position="1949"/>
    </location>
</feature>
<dbReference type="FunFam" id="1.25.10.10:FF:000155">
    <property type="entry name" value="Protein MOR1"/>
    <property type="match status" value="1"/>
</dbReference>
<feature type="region of interest" description="Disordered" evidence="11">
    <location>
        <begin position="501"/>
        <end position="586"/>
    </location>
</feature>
<dbReference type="FunFam" id="1.25.10.10:FF:000165">
    <property type="entry name" value="Protein MOR1"/>
    <property type="match status" value="1"/>
</dbReference>
<feature type="region of interest" description="Disordered" evidence="11">
    <location>
        <begin position="1090"/>
        <end position="1120"/>
    </location>
</feature>
<dbReference type="InterPro" id="IPR045110">
    <property type="entry name" value="XMAP215"/>
</dbReference>
<dbReference type="GO" id="GO:0007051">
    <property type="term" value="P:spindle organization"/>
    <property type="evidence" value="ECO:0007669"/>
    <property type="project" value="InterPro"/>
</dbReference>
<comment type="subcellular location">
    <subcellularLocation>
        <location evidence="1">Cytoplasm</location>
        <location evidence="1">Cytoskeleton</location>
    </subcellularLocation>
</comment>
<feature type="repeat" description="HEAT" evidence="10">
    <location>
        <begin position="447"/>
        <end position="485"/>
    </location>
</feature>
<dbReference type="FunFam" id="1.25.10.10:FF:000019">
    <property type="entry name" value="Cytoskeleton-associated protein 5"/>
    <property type="match status" value="1"/>
</dbReference>
<protein>
    <recommendedName>
        <fullName evidence="7">Protein MOR1</fullName>
    </recommendedName>
    <alternativeName>
        <fullName evidence="8">Protein GEM1</fullName>
    </alternativeName>
    <alternativeName>
        <fullName evidence="9">Protein MICROTUBULE ORGANIZATION 1</fullName>
    </alternativeName>
</protein>
<dbReference type="InterPro" id="IPR034085">
    <property type="entry name" value="TOG"/>
</dbReference>
<dbReference type="InterPro" id="IPR021133">
    <property type="entry name" value="HEAT_type_2"/>
</dbReference>
<evidence type="ECO:0000256" key="2">
    <source>
        <dbReference type="ARBA" id="ARBA00022490"/>
    </source>
</evidence>
<evidence type="ECO:0000256" key="3">
    <source>
        <dbReference type="ARBA" id="ARBA00022701"/>
    </source>
</evidence>
<dbReference type="InterPro" id="IPR048491">
    <property type="entry name" value="XMAP215_CLASP_TOG"/>
</dbReference>
<evidence type="ECO:0000256" key="6">
    <source>
        <dbReference type="ARBA" id="ARBA00025722"/>
    </source>
</evidence>
<evidence type="ECO:0000256" key="8">
    <source>
        <dbReference type="ARBA" id="ARBA00079374"/>
    </source>
</evidence>
<accession>A0A8T2A965</accession>
<evidence type="ECO:0000313" key="14">
    <source>
        <dbReference type="Proteomes" id="UP000694240"/>
    </source>
</evidence>
<evidence type="ECO:0000256" key="1">
    <source>
        <dbReference type="ARBA" id="ARBA00004245"/>
    </source>
</evidence>
<evidence type="ECO:0000256" key="7">
    <source>
        <dbReference type="ARBA" id="ARBA00069484"/>
    </source>
</evidence>
<feature type="region of interest" description="Disordered" evidence="11">
    <location>
        <begin position="1838"/>
        <end position="1863"/>
    </location>
</feature>
<comment type="similarity">
    <text evidence="6">Belongs to the TOG/XMAP215 family.</text>
</comment>
<evidence type="ECO:0000256" key="10">
    <source>
        <dbReference type="PROSITE-ProRule" id="PRU00103"/>
    </source>
</evidence>
<comment type="caution">
    <text evidence="13">The sequence shown here is derived from an EMBL/GenBank/DDBJ whole genome shotgun (WGS) entry which is preliminary data.</text>
</comment>
<evidence type="ECO:0000256" key="11">
    <source>
        <dbReference type="SAM" id="MobiDB-lite"/>
    </source>
</evidence>
<gene>
    <name evidence="13" type="ORF">ISN45_Aa04g020150</name>
</gene>
<dbReference type="FunFam" id="1.25.10.10:FF:000121">
    <property type="entry name" value="Protein MOR1"/>
    <property type="match status" value="1"/>
</dbReference>
<proteinExistence type="inferred from homology"/>
<dbReference type="InterPro" id="IPR024395">
    <property type="entry name" value="CLASP_N_dom"/>
</dbReference>
<feature type="compositionally biased region" description="Low complexity" evidence="11">
    <location>
        <begin position="509"/>
        <end position="527"/>
    </location>
</feature>
<feature type="domain" description="TOG" evidence="12">
    <location>
        <begin position="1"/>
        <end position="234"/>
    </location>
</feature>
<feature type="compositionally biased region" description="Basic and acidic residues" evidence="11">
    <location>
        <begin position="565"/>
        <end position="577"/>
    </location>
</feature>
<dbReference type="GO" id="GO:0046785">
    <property type="term" value="P:microtubule polymerization"/>
    <property type="evidence" value="ECO:0007669"/>
    <property type="project" value="InterPro"/>
</dbReference>
<name>A0A8T2A965_9BRAS</name>
<organism evidence="13 14">
    <name type="scientific">Arabidopsis thaliana x Arabidopsis arenosa</name>
    <dbReference type="NCBI Taxonomy" id="1240361"/>
    <lineage>
        <taxon>Eukaryota</taxon>
        <taxon>Viridiplantae</taxon>
        <taxon>Streptophyta</taxon>
        <taxon>Embryophyta</taxon>
        <taxon>Tracheophyta</taxon>
        <taxon>Spermatophyta</taxon>
        <taxon>Magnoliopsida</taxon>
        <taxon>eudicotyledons</taxon>
        <taxon>Gunneridae</taxon>
        <taxon>Pentapetalae</taxon>
        <taxon>rosids</taxon>
        <taxon>malvids</taxon>
        <taxon>Brassicales</taxon>
        <taxon>Brassicaceae</taxon>
        <taxon>Camelineae</taxon>
        <taxon>Arabidopsis</taxon>
    </lineage>
</organism>
<evidence type="ECO:0000313" key="13">
    <source>
        <dbReference type="EMBL" id="KAG7569280.1"/>
    </source>
</evidence>
<reference evidence="13 14" key="1">
    <citation type="submission" date="2020-12" db="EMBL/GenBank/DDBJ databases">
        <title>Concerted genomic and epigenomic changes stabilize Arabidopsis allopolyploids.</title>
        <authorList>
            <person name="Chen Z."/>
        </authorList>
    </citation>
    <scope>NUCLEOTIDE SEQUENCE [LARGE SCALE GENOMIC DNA]</scope>
    <source>
        <strain evidence="13">Allo738</strain>
        <tissue evidence="13">Leaf</tissue>
    </source>
</reference>
<keyword evidence="2" id="KW-0963">Cytoplasm</keyword>
<feature type="compositionally biased region" description="Basic and acidic residues" evidence="11">
    <location>
        <begin position="238"/>
        <end position="247"/>
    </location>
</feature>
<feature type="domain" description="TOG" evidence="12">
    <location>
        <begin position="275"/>
        <end position="510"/>
    </location>
</feature>
<evidence type="ECO:0000259" key="12">
    <source>
        <dbReference type="SMART" id="SM01349"/>
    </source>
</evidence>
<dbReference type="GO" id="GO:0061863">
    <property type="term" value="F:microtubule plus end polymerase"/>
    <property type="evidence" value="ECO:0007669"/>
    <property type="project" value="InterPro"/>
</dbReference>
<dbReference type="SMART" id="SM01349">
    <property type="entry name" value="TOG"/>
    <property type="match status" value="5"/>
</dbReference>
<dbReference type="EMBL" id="JAEFBK010000009">
    <property type="protein sequence ID" value="KAG7569280.1"/>
    <property type="molecule type" value="Genomic_DNA"/>
</dbReference>
<dbReference type="Pfam" id="PF21041">
    <property type="entry name" value="XMAP215_CLASP_TOG"/>
    <property type="match status" value="2"/>
</dbReference>
<evidence type="ECO:0000256" key="5">
    <source>
        <dbReference type="ARBA" id="ARBA00023212"/>
    </source>
</evidence>
<dbReference type="PROSITE" id="PS50077">
    <property type="entry name" value="HEAT_REPEAT"/>
    <property type="match status" value="1"/>
</dbReference>
<keyword evidence="4" id="KW-0677">Repeat</keyword>
<keyword evidence="3" id="KW-0493">Microtubule</keyword>
<dbReference type="Proteomes" id="UP000694240">
    <property type="component" value="Chromosome 9"/>
</dbReference>
<dbReference type="FunFam" id="1.25.10.10:FF:000137">
    <property type="entry name" value="Protein MOR1"/>
    <property type="match status" value="1"/>
</dbReference>
<feature type="region of interest" description="Disordered" evidence="11">
    <location>
        <begin position="1398"/>
        <end position="1424"/>
    </location>
</feature>
<feature type="region of interest" description="Disordered" evidence="11">
    <location>
        <begin position="1928"/>
        <end position="1954"/>
    </location>
</feature>
<feature type="domain" description="TOG" evidence="12">
    <location>
        <begin position="843"/>
        <end position="1080"/>
    </location>
</feature>
<feature type="domain" description="TOG" evidence="12">
    <location>
        <begin position="589"/>
        <end position="823"/>
    </location>
</feature>
<evidence type="ECO:0000256" key="9">
    <source>
        <dbReference type="ARBA" id="ARBA00082866"/>
    </source>
</evidence>
<sequence length="1982" mass="218041">MSAEDEKLLKEAKKLPWEDRLGHKNWKVRNEANVDLASVFDSITDPKDPRLRDFGHLFRKTVADSNAPVQEKALDALIAFLRAADSDAGRYAKEVCDAIAAKCLTGRKNTVDKAQAAFLLWVELEAVDVFLDTMEKAIKNKVAKAVVPAVDVMFQALSEFGSKVIPPKRILKMLPELFDHQDQNVRASAKGVTLELCRWIGKDPVKSILFEKMRDTMKKELEAELANVSGGAKPTRKIRSEQDKEPEAEASSDVVGDGPSEEAVADAPQEIDEYDLMDPVDILTPLEKSGFWDGVKATKWSERKEAVAELTKLASTKKIAPGDFSEICRTLKKLITDVNLAVAVEAIQAIGNLACGLRTHFSASSRFMLPVLLEKLKEKKPSVTEPLTQTLQTMYKAGCLNLVDVIEDVKTAVKNKVPLVRSSTLTWLTFCLETSNKALILKAHKEYVPLCMECLNDGTPDVRDAAFSALAAIAKSVGMRPLERSLEKLDDVRKKKLSEMIAGSGGDDQAGTSSVTVQSSVGSTATGNSEASFVRKSAASMLSGKRPAPSAPASKKVGTGKPGGGKKDGSVRNEGPKSVEPPEDVEPAEMGLEEIENRLCSLVKPETISQLKSSVWKERLEATLALKEEIEGLQELDKSVEILVRLLCAVPGWNEKNVQVQQQVIEIITYISSTAAKFPKKCVVLCITGTSERVADIKTRASAMKCLTAFCEAVGPGFVFERLFKIMKEHKNPKVLSEGLLWMVSAVDDFGVSLLKLKDLIDFCKDVGLQSSTAATRNATIKLLGALHKFVGPDIKGFLNDVKPALLSALDTEYEKNPFEGTAAPKRVVKTSVSTSTSSGGLDSLPREDISSKITPNLLKGFESPDWKMRLESIEAVNKILEEANKRIQPTGTGELFGGLRGRLLDSNKNLVMQTLTTIGGVAAAMGPAVEKASKGILSDVVKCLGDNKKHMRECTLAALDLWLGAVHLDKMIPYIIIALTDGKMGAEGRKDLFDWLTKQLTGLSDFVDAIHLLKPASTAMTDKSADVRKAAEGCISEILRVSGQETIEKNLKDIHGPALALVLEKVRPGFVQEPFESSKALAGPVSKGVSKISKSTSNGTLKQGNRSRPVPTKGGSSQITSVHDIAIQSQALLNTKDSNKEDRERVVVRRIKFEELRPEQIQDLENDMMKFFREDLQKRLLSPDFKKQVDGLEILQKALPSVSKEIIEVLDILLRWFVLQFCKSNTTCLLKVLEFLPELFNTLRDEEYCMTEAEAAIFLPCLAEKLGHNIEKVREKMRELMKQIIQAYSVAKTYPYILEGLRSKNNRTRIECTDLIGYLLETCGTEIGGLLKYLNMVASLTAERDGELRKAALNTMATGYKILGDDIWKYVGKLTDAQKSMIDDRFKWKVKEMEKRREGKPGEARAALRRSVRDNGPEVAEQSGDLSQIVPGPLFPRQSYGISEQILERNPVPRTIAGVNGPTDWNEALDIIMFGSPEQSVEGMKVVCHELAQASNDPEESAIDELVKDADGLVSCLANKVAKTFDVSLMGASSRSCKYVLNTLMQTFQNKKLAHAVKEGTLESLITELLLWLLDERVPRMEDGSQLLKALNVLMLKILDNADRTSSFVVLISLLRPLDPSRWPSPATAEVYAVRNQKFSDLVVKCLIKLTKLLQSTIYEVDLDRLLQSIHVYLQELGMEEIRRRAGADDKPLRMVKTVLHELVKLRGAAIKGHLSLVPIDMRPQPIILAYIDLNLETLAAARMLTATGPVGQTHWTDSTANNPSPPANSADVQLKQELGAIFKKIGDKQTSTIGLYDLYHITKSYPKVDIFSQLQNASEAFRTYIRDGLAQVEKNAAAGRTPSSLPLSTPPPSSLALPSPDIPSLSSLDVKPLMNPRTDLYTDDIRASNMNPGVMTGTLDAIRERMKNMQLASSGTLEPVSKPLMPTNDNLSMNQQSVPQSQMGQETPHTHPVVLPMDEKALSGLQARMERLKGGSLEHM</sequence>
<dbReference type="GO" id="GO:0030951">
    <property type="term" value="P:establishment or maintenance of microtubule cytoskeleton polarity"/>
    <property type="evidence" value="ECO:0007669"/>
    <property type="project" value="InterPro"/>
</dbReference>
<keyword evidence="5" id="KW-0206">Cytoskeleton</keyword>
<dbReference type="GO" id="GO:0005874">
    <property type="term" value="C:microtubule"/>
    <property type="evidence" value="ECO:0007669"/>
    <property type="project" value="UniProtKB-KW"/>
</dbReference>
<feature type="region of interest" description="Disordered" evidence="11">
    <location>
        <begin position="225"/>
        <end position="264"/>
    </location>
</feature>
<feature type="domain" description="TOG" evidence="12">
    <location>
        <begin position="1153"/>
        <end position="1396"/>
    </location>
</feature>
<keyword evidence="14" id="KW-1185">Reference proteome</keyword>
<dbReference type="GO" id="GO:0051010">
    <property type="term" value="F:microtubule plus-end binding"/>
    <property type="evidence" value="ECO:0007669"/>
    <property type="project" value="InterPro"/>
</dbReference>
<feature type="compositionally biased region" description="Polar residues" evidence="11">
    <location>
        <begin position="1093"/>
        <end position="1107"/>
    </location>
</feature>